<dbReference type="PANTHER" id="PTHR27004">
    <property type="entry name" value="RECEPTOR-LIKE PROTEIN 12 ISOFORM X1"/>
    <property type="match status" value="1"/>
</dbReference>
<evidence type="ECO:0000256" key="6">
    <source>
        <dbReference type="ARBA" id="ARBA00022692"/>
    </source>
</evidence>
<evidence type="ECO:0000313" key="14">
    <source>
        <dbReference type="Proteomes" id="UP001420932"/>
    </source>
</evidence>
<keyword evidence="11" id="KW-0325">Glycoprotein</keyword>
<dbReference type="PANTHER" id="PTHR27004:SF203">
    <property type="entry name" value="LEUCINE-RICH REPEAT-CONTAINING N-TERMINAL PLANT-TYPE DOMAIN-CONTAINING PROTEIN"/>
    <property type="match status" value="1"/>
</dbReference>
<keyword evidence="4" id="KW-1003">Cell membrane</keyword>
<comment type="caution">
    <text evidence="13">The sequence shown here is derived from an EMBL/GenBank/DDBJ whole genome shotgun (WGS) entry which is preliminary data.</text>
</comment>
<sequence>MTVIINITLRHASAMPDVIYTFLIFPNKGQALEYANILIPEFNAIDLSSNLFDGEIPTSIGDYKSLMSLNLSHNSLVGKIPSSLANLTQLESLDLSNNDLVGEIPSELTSLTFLSVLNVSQNHLIGMIPSGRQFDTFPNSSFEGNSRLCGIQLQIDCNPKKSGSNLNLK</sequence>
<dbReference type="InterPro" id="IPR032675">
    <property type="entry name" value="LRR_dom_sf"/>
</dbReference>
<dbReference type="InterPro" id="IPR001611">
    <property type="entry name" value="Leu-rich_rpt"/>
</dbReference>
<evidence type="ECO:0000256" key="5">
    <source>
        <dbReference type="ARBA" id="ARBA00022614"/>
    </source>
</evidence>
<keyword evidence="6" id="KW-0812">Transmembrane</keyword>
<keyword evidence="14" id="KW-1185">Reference proteome</keyword>
<dbReference type="GO" id="GO:0005886">
    <property type="term" value="C:plasma membrane"/>
    <property type="evidence" value="ECO:0007669"/>
    <property type="project" value="UniProtKB-SubCell"/>
</dbReference>
<evidence type="ECO:0008006" key="15">
    <source>
        <dbReference type="Google" id="ProtNLM"/>
    </source>
</evidence>
<keyword evidence="10" id="KW-0675">Receptor</keyword>
<evidence type="ECO:0000256" key="2">
    <source>
        <dbReference type="ARBA" id="ARBA00004479"/>
    </source>
</evidence>
<dbReference type="Pfam" id="PF13855">
    <property type="entry name" value="LRR_8"/>
    <property type="match status" value="1"/>
</dbReference>
<protein>
    <recommendedName>
        <fullName evidence="15">Chaoptin</fullName>
    </recommendedName>
</protein>
<proteinExistence type="inferred from homology"/>
<dbReference type="AlphaFoldDB" id="A0AAP0PZP2"/>
<dbReference type="FunFam" id="3.80.10.10:FF:000111">
    <property type="entry name" value="LRR receptor-like serine/threonine-protein kinase ERECTA"/>
    <property type="match status" value="1"/>
</dbReference>
<accession>A0AAP0PZP2</accession>
<evidence type="ECO:0000313" key="13">
    <source>
        <dbReference type="EMBL" id="KAK9162008.1"/>
    </source>
</evidence>
<keyword evidence="9" id="KW-0472">Membrane</keyword>
<dbReference type="Gene3D" id="3.80.10.10">
    <property type="entry name" value="Ribonuclease Inhibitor"/>
    <property type="match status" value="1"/>
</dbReference>
<evidence type="ECO:0000256" key="1">
    <source>
        <dbReference type="ARBA" id="ARBA00004236"/>
    </source>
</evidence>
<dbReference type="Proteomes" id="UP001420932">
    <property type="component" value="Unassembled WGS sequence"/>
</dbReference>
<reference evidence="13 14" key="1">
    <citation type="submission" date="2024-01" db="EMBL/GenBank/DDBJ databases">
        <title>Genome assemblies of Stephania.</title>
        <authorList>
            <person name="Yang L."/>
        </authorList>
    </citation>
    <scope>NUCLEOTIDE SEQUENCE [LARGE SCALE GENOMIC DNA]</scope>
    <source>
        <strain evidence="13">YNDBR</strain>
        <tissue evidence="13">Leaf</tissue>
    </source>
</reference>
<evidence type="ECO:0000256" key="7">
    <source>
        <dbReference type="ARBA" id="ARBA00022737"/>
    </source>
</evidence>
<gene>
    <name evidence="13" type="ORF">Syun_002910</name>
</gene>
<organism evidence="13 14">
    <name type="scientific">Stephania yunnanensis</name>
    <dbReference type="NCBI Taxonomy" id="152371"/>
    <lineage>
        <taxon>Eukaryota</taxon>
        <taxon>Viridiplantae</taxon>
        <taxon>Streptophyta</taxon>
        <taxon>Embryophyta</taxon>
        <taxon>Tracheophyta</taxon>
        <taxon>Spermatophyta</taxon>
        <taxon>Magnoliopsida</taxon>
        <taxon>Ranunculales</taxon>
        <taxon>Menispermaceae</taxon>
        <taxon>Menispermoideae</taxon>
        <taxon>Cissampelideae</taxon>
        <taxon>Stephania</taxon>
    </lineage>
</organism>
<evidence type="ECO:0000256" key="12">
    <source>
        <dbReference type="ARBA" id="ARBA00037847"/>
    </source>
</evidence>
<name>A0AAP0PZP2_9MAGN</name>
<evidence type="ECO:0000256" key="11">
    <source>
        <dbReference type="ARBA" id="ARBA00023180"/>
    </source>
</evidence>
<keyword evidence="8" id="KW-1133">Transmembrane helix</keyword>
<evidence type="ECO:0000256" key="10">
    <source>
        <dbReference type="ARBA" id="ARBA00023170"/>
    </source>
</evidence>
<evidence type="ECO:0000256" key="3">
    <source>
        <dbReference type="ARBA" id="ARBA00009592"/>
    </source>
</evidence>
<comment type="similarity">
    <text evidence="3">Belongs to the RLP family.</text>
</comment>
<comment type="subcellular location">
    <subcellularLocation>
        <location evidence="1">Cell membrane</location>
    </subcellularLocation>
    <subcellularLocation>
        <location evidence="12">Endomembrane system</location>
        <topology evidence="12">Single-pass membrane protein</topology>
    </subcellularLocation>
    <subcellularLocation>
        <location evidence="2">Membrane</location>
        <topology evidence="2">Single-pass type I membrane protein</topology>
    </subcellularLocation>
</comment>
<dbReference type="PRINTS" id="PR00019">
    <property type="entry name" value="LEURICHRPT"/>
</dbReference>
<dbReference type="EMBL" id="JBBNAF010000002">
    <property type="protein sequence ID" value="KAK9162008.1"/>
    <property type="molecule type" value="Genomic_DNA"/>
</dbReference>
<evidence type="ECO:0000256" key="8">
    <source>
        <dbReference type="ARBA" id="ARBA00022989"/>
    </source>
</evidence>
<evidence type="ECO:0000256" key="4">
    <source>
        <dbReference type="ARBA" id="ARBA00022475"/>
    </source>
</evidence>
<dbReference type="SUPFAM" id="SSF52058">
    <property type="entry name" value="L domain-like"/>
    <property type="match status" value="1"/>
</dbReference>
<evidence type="ECO:0000256" key="9">
    <source>
        <dbReference type="ARBA" id="ARBA00023136"/>
    </source>
</evidence>
<keyword evidence="7" id="KW-0677">Repeat</keyword>
<keyword evidence="5" id="KW-0433">Leucine-rich repeat</keyword>